<evidence type="ECO:0000313" key="2">
    <source>
        <dbReference type="Proteomes" id="UP001549691"/>
    </source>
</evidence>
<sequence>MSPSSSDCLRLHLGQHGYRLDGREHALHENWASPVLSEELASLALPKGYRRLAVVLEHRFARCQLISFPKAVRNSDERSAFMQAMFRDVQGIDPQAWQIVCEAALPGEAVLAAAIENTTLAALQKLSQTHQLKLISVQPAFSARWNALHAQTGVADGAFVWLADGRATLGLWQGGSWLALRSLTLAAGDGAALGTLLQLLLASSGYSSDAGVLYLAGESKGLQISLPAGWTCTRLDPQGVTG</sequence>
<evidence type="ECO:0000313" key="1">
    <source>
        <dbReference type="EMBL" id="MET7013644.1"/>
    </source>
</evidence>
<reference evidence="1 2" key="1">
    <citation type="submission" date="2024-07" db="EMBL/GenBank/DDBJ databases">
        <title>Uliginosibacterium flavum JJ3220;KACC:17644.</title>
        <authorList>
            <person name="Kim M.K."/>
        </authorList>
    </citation>
    <scope>NUCLEOTIDE SEQUENCE [LARGE SCALE GENOMIC DNA]</scope>
    <source>
        <strain evidence="1 2">KACC:17644</strain>
    </source>
</reference>
<dbReference type="EMBL" id="JBEWZI010000004">
    <property type="protein sequence ID" value="MET7013644.1"/>
    <property type="molecule type" value="Genomic_DNA"/>
</dbReference>
<dbReference type="Proteomes" id="UP001549691">
    <property type="component" value="Unassembled WGS sequence"/>
</dbReference>
<keyword evidence="2" id="KW-1185">Reference proteome</keyword>
<organism evidence="1 2">
    <name type="scientific">Uliginosibacterium flavum</name>
    <dbReference type="NCBI Taxonomy" id="1396831"/>
    <lineage>
        <taxon>Bacteria</taxon>
        <taxon>Pseudomonadati</taxon>
        <taxon>Pseudomonadota</taxon>
        <taxon>Betaproteobacteria</taxon>
        <taxon>Rhodocyclales</taxon>
        <taxon>Zoogloeaceae</taxon>
        <taxon>Uliginosibacterium</taxon>
    </lineage>
</organism>
<protein>
    <submittedName>
        <fullName evidence="1">Uncharacterized protein</fullName>
    </submittedName>
</protein>
<name>A0ABV2TIA9_9RHOO</name>
<comment type="caution">
    <text evidence="1">The sequence shown here is derived from an EMBL/GenBank/DDBJ whole genome shotgun (WGS) entry which is preliminary data.</text>
</comment>
<gene>
    <name evidence="1" type="ORF">ABXR19_05545</name>
</gene>
<dbReference type="RefSeq" id="WP_354600107.1">
    <property type="nucleotide sequence ID" value="NZ_JBEWZI010000004.1"/>
</dbReference>
<accession>A0ABV2TIA9</accession>
<proteinExistence type="predicted"/>